<dbReference type="InterPro" id="IPR014729">
    <property type="entry name" value="Rossmann-like_a/b/a_fold"/>
</dbReference>
<comment type="catalytic activity">
    <reaction evidence="1">
        <text>S-ubiquitinyl-[E2 ubiquitin-conjugating enzyme]-L-cysteine + [acceptor protein]-L-lysine = [E2 ubiquitin-conjugating enzyme]-L-cysteine + N(6)-ubiquitinyl-[acceptor protein]-L-lysine.</text>
        <dbReference type="EC" id="2.3.2.27"/>
    </reaction>
</comment>
<evidence type="ECO:0000313" key="17">
    <source>
        <dbReference type="RefSeq" id="XP_021851844.2"/>
    </source>
</evidence>
<keyword evidence="5" id="KW-0723">Serine/threonine-protein kinase</keyword>
<evidence type="ECO:0000256" key="10">
    <source>
        <dbReference type="ARBA" id="ARBA00022840"/>
    </source>
</evidence>
<keyword evidence="16" id="KW-1185">Reference proteome</keyword>
<dbReference type="AlphaFoldDB" id="A0A9R0JYK0"/>
<evidence type="ECO:0000256" key="12">
    <source>
        <dbReference type="SAM" id="Coils"/>
    </source>
</evidence>
<dbReference type="InterPro" id="IPR051348">
    <property type="entry name" value="U-box_ubiquitin_ligases"/>
</dbReference>
<evidence type="ECO:0000256" key="7">
    <source>
        <dbReference type="ARBA" id="ARBA00022741"/>
    </source>
</evidence>
<evidence type="ECO:0000313" key="16">
    <source>
        <dbReference type="Proteomes" id="UP000813463"/>
    </source>
</evidence>
<dbReference type="InterPro" id="IPR008271">
    <property type="entry name" value="Ser/Thr_kinase_AS"/>
</dbReference>
<evidence type="ECO:0000256" key="5">
    <source>
        <dbReference type="ARBA" id="ARBA00022527"/>
    </source>
</evidence>
<dbReference type="PROSITE" id="PS51698">
    <property type="entry name" value="U_BOX"/>
    <property type="match status" value="1"/>
</dbReference>
<dbReference type="InterPro" id="IPR000719">
    <property type="entry name" value="Prot_kinase_dom"/>
</dbReference>
<dbReference type="SMART" id="SM00220">
    <property type="entry name" value="S_TKc"/>
    <property type="match status" value="1"/>
</dbReference>
<dbReference type="EC" id="2.3.2.27" evidence="4"/>
<dbReference type="Pfam" id="PF04564">
    <property type="entry name" value="U-box"/>
    <property type="match status" value="1"/>
</dbReference>
<evidence type="ECO:0000259" key="14">
    <source>
        <dbReference type="PROSITE" id="PS50011"/>
    </source>
</evidence>
<feature type="region of interest" description="Disordered" evidence="13">
    <location>
        <begin position="202"/>
        <end position="255"/>
    </location>
</feature>
<evidence type="ECO:0000256" key="8">
    <source>
        <dbReference type="ARBA" id="ARBA00022777"/>
    </source>
</evidence>
<keyword evidence="10 11" id="KW-0067">ATP-binding</keyword>
<evidence type="ECO:0000256" key="6">
    <source>
        <dbReference type="ARBA" id="ARBA00022679"/>
    </source>
</evidence>
<dbReference type="GO" id="GO:0016567">
    <property type="term" value="P:protein ubiquitination"/>
    <property type="evidence" value="ECO:0007669"/>
    <property type="project" value="InterPro"/>
</dbReference>
<keyword evidence="7 11" id="KW-0547">Nucleotide-binding</keyword>
<protein>
    <recommendedName>
        <fullName evidence="4">RING-type E3 ubiquitin transferase</fullName>
        <ecNumber evidence="4">2.3.2.27</ecNumber>
    </recommendedName>
</protein>
<feature type="compositionally biased region" description="Low complexity" evidence="13">
    <location>
        <begin position="205"/>
        <end position="229"/>
    </location>
</feature>
<dbReference type="Gene3D" id="3.30.40.10">
    <property type="entry name" value="Zinc/RING finger domain, C3HC4 (zinc finger)"/>
    <property type="match status" value="1"/>
</dbReference>
<dbReference type="InterPro" id="IPR017441">
    <property type="entry name" value="Protein_kinase_ATP_BS"/>
</dbReference>
<organism evidence="16 17">
    <name type="scientific">Spinacia oleracea</name>
    <name type="common">Spinach</name>
    <dbReference type="NCBI Taxonomy" id="3562"/>
    <lineage>
        <taxon>Eukaryota</taxon>
        <taxon>Viridiplantae</taxon>
        <taxon>Streptophyta</taxon>
        <taxon>Embryophyta</taxon>
        <taxon>Tracheophyta</taxon>
        <taxon>Spermatophyta</taxon>
        <taxon>Magnoliopsida</taxon>
        <taxon>eudicotyledons</taxon>
        <taxon>Gunneridae</taxon>
        <taxon>Pentapetalae</taxon>
        <taxon>Caryophyllales</taxon>
        <taxon>Chenopodiaceae</taxon>
        <taxon>Chenopodioideae</taxon>
        <taxon>Anserineae</taxon>
        <taxon>Spinacia</taxon>
    </lineage>
</organism>
<keyword evidence="8" id="KW-0418">Kinase</keyword>
<dbReference type="RefSeq" id="XP_021851844.2">
    <property type="nucleotide sequence ID" value="XM_021996152.2"/>
</dbReference>
<dbReference type="InterPro" id="IPR013083">
    <property type="entry name" value="Znf_RING/FYVE/PHD"/>
</dbReference>
<dbReference type="Gene3D" id="1.10.510.10">
    <property type="entry name" value="Transferase(Phosphotransferase) domain 1"/>
    <property type="match status" value="1"/>
</dbReference>
<keyword evidence="9" id="KW-0833">Ubl conjugation pathway</keyword>
<dbReference type="CDD" id="cd01989">
    <property type="entry name" value="USP_STK_Ubox_N"/>
    <property type="match status" value="1"/>
</dbReference>
<feature type="domain" description="Protein kinase" evidence="14">
    <location>
        <begin position="409"/>
        <end position="672"/>
    </location>
</feature>
<dbReference type="InterPro" id="IPR001245">
    <property type="entry name" value="Ser-Thr/Tyr_kinase_cat_dom"/>
</dbReference>
<dbReference type="SMART" id="SM00504">
    <property type="entry name" value="Ubox"/>
    <property type="match status" value="1"/>
</dbReference>
<dbReference type="InterPro" id="IPR011009">
    <property type="entry name" value="Kinase-like_dom_sf"/>
</dbReference>
<dbReference type="GO" id="GO:0061630">
    <property type="term" value="F:ubiquitin protein ligase activity"/>
    <property type="evidence" value="ECO:0007669"/>
    <property type="project" value="UniProtKB-EC"/>
</dbReference>
<evidence type="ECO:0000256" key="2">
    <source>
        <dbReference type="ARBA" id="ARBA00003861"/>
    </source>
</evidence>
<evidence type="ECO:0000256" key="13">
    <source>
        <dbReference type="SAM" id="MobiDB-lite"/>
    </source>
</evidence>
<dbReference type="CDD" id="cd14066">
    <property type="entry name" value="STKc_IRAK"/>
    <property type="match status" value="1"/>
</dbReference>
<evidence type="ECO:0000256" key="3">
    <source>
        <dbReference type="ARBA" id="ARBA00004906"/>
    </source>
</evidence>
<keyword evidence="6" id="KW-0808">Transferase</keyword>
<evidence type="ECO:0000256" key="4">
    <source>
        <dbReference type="ARBA" id="ARBA00012483"/>
    </source>
</evidence>
<reference evidence="17" key="2">
    <citation type="submission" date="2025-08" db="UniProtKB">
        <authorList>
            <consortium name="RefSeq"/>
        </authorList>
    </citation>
    <scope>IDENTIFICATION</scope>
    <source>
        <tissue evidence="17">Leaf</tissue>
    </source>
</reference>
<dbReference type="SUPFAM" id="SSF56112">
    <property type="entry name" value="Protein kinase-like (PK-like)"/>
    <property type="match status" value="1"/>
</dbReference>
<dbReference type="SUPFAM" id="SSF57850">
    <property type="entry name" value="RING/U-box"/>
    <property type="match status" value="1"/>
</dbReference>
<reference evidence="16" key="1">
    <citation type="journal article" date="2021" name="Nat. Commun.">
        <title>Genomic analyses provide insights into spinach domestication and the genetic basis of agronomic traits.</title>
        <authorList>
            <person name="Cai X."/>
            <person name="Sun X."/>
            <person name="Xu C."/>
            <person name="Sun H."/>
            <person name="Wang X."/>
            <person name="Ge C."/>
            <person name="Zhang Z."/>
            <person name="Wang Q."/>
            <person name="Fei Z."/>
            <person name="Jiao C."/>
            <person name="Wang Q."/>
        </authorList>
    </citation>
    <scope>NUCLEOTIDE SEQUENCE [LARGE SCALE GENOMIC DNA]</scope>
    <source>
        <strain evidence="16">cv. Varoflay</strain>
    </source>
</reference>
<gene>
    <name evidence="17" type="primary">LOC110791411</name>
</gene>
<proteinExistence type="predicted"/>
<dbReference type="PROSITE" id="PS00108">
    <property type="entry name" value="PROTEIN_KINASE_ST"/>
    <property type="match status" value="1"/>
</dbReference>
<dbReference type="GO" id="GO:0005524">
    <property type="term" value="F:ATP binding"/>
    <property type="evidence" value="ECO:0007669"/>
    <property type="project" value="UniProtKB-UniRule"/>
</dbReference>
<comment type="pathway">
    <text evidence="3">Protein modification; protein ubiquitination.</text>
</comment>
<dbReference type="SUPFAM" id="SSF52402">
    <property type="entry name" value="Adenine nucleotide alpha hydrolases-like"/>
    <property type="match status" value="1"/>
</dbReference>
<feature type="coiled-coil region" evidence="12">
    <location>
        <begin position="338"/>
        <end position="381"/>
    </location>
</feature>
<feature type="compositionally biased region" description="Polar residues" evidence="13">
    <location>
        <begin position="244"/>
        <end position="255"/>
    </location>
</feature>
<evidence type="ECO:0000256" key="11">
    <source>
        <dbReference type="PROSITE-ProRule" id="PRU10141"/>
    </source>
</evidence>
<keyword evidence="12" id="KW-0175">Coiled coil</keyword>
<comment type="function">
    <text evidence="2">Functions as an E3 ubiquitin ligase.</text>
</comment>
<dbReference type="PROSITE" id="PS50011">
    <property type="entry name" value="PROTEIN_KINASE_DOM"/>
    <property type="match status" value="1"/>
</dbReference>
<feature type="binding site" evidence="11">
    <location>
        <position position="436"/>
    </location>
    <ligand>
        <name>ATP</name>
        <dbReference type="ChEBI" id="CHEBI:30616"/>
    </ligand>
</feature>
<name>A0A9R0JYK0_SPIOL</name>
<dbReference type="PROSITE" id="PS00107">
    <property type="entry name" value="PROTEIN_KINASE_ATP"/>
    <property type="match status" value="1"/>
</dbReference>
<dbReference type="InterPro" id="IPR003613">
    <property type="entry name" value="Ubox_domain"/>
</dbReference>
<dbReference type="KEGG" id="soe:110791411"/>
<sequence>MTTIAVAVDIGGNGSGNGSKRAVRWAVENLASQAEHFVLVHVIPTITHIPTPSGNSIPITELGTKVVAKYMEDAREKAQAVFLQYKRLYKPGEMEFETLLLEYDSISVGLLDYIRKSSVRSLVLGSESLNRFWRRLKGHGIPQLVLKSAPDTCDIFVVSKRRVKTKVASSMTSNVMLTDEQSASTETGCNKLPIVLTTGQTPLHSSSSIEPSSTGLSQISDFSQSTSSSDVHDAPNVNDFNARRITSPTSTTSAYTDLSSVGQMSVPDSHVSYEQFDLNNDVEQLRLELQTTLDLYNRACQDLVHAQKKVRILSSECVVEAEKVNAATEREETMRKIAEQEKVKLVKAERDAQAAKNMLAKESYERQIAEVNALKELKERQKVVDNLISNERRIRRYTPDEIRMATDDLSEKKVIGEGGYGKVYRGTLDHTPVAIKVLEHDAADKKEEFLREIRILSQLCHPNIVLLLGVCSEMGCLVYEYMENGSLEDHIFRQKGRPPLPWFARFRIAFEIACGLAFLHRRKPEPIVHRDLKPGNILLGRNYVTKISDVGLAKLVSDNIPDSVTMFGNSLLAGTLYYIDPEYQRTGTVRPKSDLYSFGIILLQLLTARSPNGLLLVMENAIASGSLPYILDDSIKDWPRAEVEELTKLALECCKLRCRDRPDLETGVLPILRKLADVADASMKVERNSIFAPSHYFCPILHEIMDDPHVAADGFTYERRAIEAWLERHDISPVTKQRMTHFNLTPNMTLLTAIQEWKSRLASSVHA</sequence>
<dbReference type="PANTHER" id="PTHR45647">
    <property type="entry name" value="OS02G0152300 PROTEIN"/>
    <property type="match status" value="1"/>
</dbReference>
<dbReference type="Gene3D" id="3.40.50.620">
    <property type="entry name" value="HUPs"/>
    <property type="match status" value="1"/>
</dbReference>
<dbReference type="CDD" id="cd16655">
    <property type="entry name" value="RING-Ubox_WDSUB1-like"/>
    <property type="match status" value="1"/>
</dbReference>
<evidence type="ECO:0000259" key="15">
    <source>
        <dbReference type="PROSITE" id="PS51698"/>
    </source>
</evidence>
<evidence type="ECO:0000256" key="9">
    <source>
        <dbReference type="ARBA" id="ARBA00022786"/>
    </source>
</evidence>
<accession>A0A9R0JYK0</accession>
<dbReference type="Proteomes" id="UP000813463">
    <property type="component" value="Chromosome 2"/>
</dbReference>
<evidence type="ECO:0000256" key="1">
    <source>
        <dbReference type="ARBA" id="ARBA00000900"/>
    </source>
</evidence>
<dbReference type="GeneID" id="110791411"/>
<dbReference type="Pfam" id="PF07714">
    <property type="entry name" value="PK_Tyr_Ser-Thr"/>
    <property type="match status" value="1"/>
</dbReference>
<feature type="domain" description="U-box" evidence="15">
    <location>
        <begin position="691"/>
        <end position="764"/>
    </location>
</feature>
<dbReference type="PANTHER" id="PTHR45647:SF65">
    <property type="entry name" value="U-BOX DOMAIN-CONTAINING PROTEIN KINASE FAMILY PROTEIN"/>
    <property type="match status" value="1"/>
</dbReference>
<dbReference type="GO" id="GO:0004674">
    <property type="term" value="F:protein serine/threonine kinase activity"/>
    <property type="evidence" value="ECO:0007669"/>
    <property type="project" value="UniProtKB-KW"/>
</dbReference>